<comment type="subcellular location">
    <subcellularLocation>
        <location evidence="1">Cell membrane</location>
        <topology evidence="1">Multi-pass membrane protein</topology>
    </subcellularLocation>
</comment>
<dbReference type="InterPro" id="IPR006043">
    <property type="entry name" value="NCS2"/>
</dbReference>
<evidence type="ECO:0000313" key="13">
    <source>
        <dbReference type="Proteomes" id="UP000572528"/>
    </source>
</evidence>
<evidence type="ECO:0000256" key="5">
    <source>
        <dbReference type="ARBA" id="ARBA00022631"/>
    </source>
</evidence>
<dbReference type="PROSITE" id="PS01116">
    <property type="entry name" value="XANTH_URACIL_PERMASE"/>
    <property type="match status" value="1"/>
</dbReference>
<feature type="transmembrane region" description="Helical" evidence="10">
    <location>
        <begin position="353"/>
        <end position="372"/>
    </location>
</feature>
<evidence type="ECO:0000259" key="11">
    <source>
        <dbReference type="Pfam" id="PF09349"/>
    </source>
</evidence>
<dbReference type="SUPFAM" id="SSF158694">
    <property type="entry name" value="UraD-Like"/>
    <property type="match status" value="1"/>
</dbReference>
<organism evidence="12 13">
    <name type="scientific">Actinomyces bowdenii</name>
    <dbReference type="NCBI Taxonomy" id="131109"/>
    <lineage>
        <taxon>Bacteria</taxon>
        <taxon>Bacillati</taxon>
        <taxon>Actinomycetota</taxon>
        <taxon>Actinomycetes</taxon>
        <taxon>Actinomycetales</taxon>
        <taxon>Actinomycetaceae</taxon>
        <taxon>Actinomyces</taxon>
    </lineage>
</organism>
<accession>A0A853EGX1</accession>
<dbReference type="GO" id="GO:0006144">
    <property type="term" value="P:purine nucleobase metabolic process"/>
    <property type="evidence" value="ECO:0007669"/>
    <property type="project" value="UniProtKB-KW"/>
</dbReference>
<dbReference type="AlphaFoldDB" id="A0A853EGX1"/>
<feature type="transmembrane region" description="Helical" evidence="10">
    <location>
        <begin position="171"/>
        <end position="190"/>
    </location>
</feature>
<feature type="transmembrane region" description="Helical" evidence="10">
    <location>
        <begin position="230"/>
        <end position="250"/>
    </location>
</feature>
<gene>
    <name evidence="12" type="ORF">HZZ05_02550</name>
</gene>
<dbReference type="Pfam" id="PF00860">
    <property type="entry name" value="Xan_ur_permease"/>
    <property type="match status" value="1"/>
</dbReference>
<dbReference type="PANTHER" id="PTHR42810:SF4">
    <property type="entry name" value="URIC ACID TRANSPORTER UACT"/>
    <property type="match status" value="1"/>
</dbReference>
<evidence type="ECO:0000256" key="2">
    <source>
        <dbReference type="ARBA" id="ARBA00008821"/>
    </source>
</evidence>
<evidence type="ECO:0000256" key="3">
    <source>
        <dbReference type="ARBA" id="ARBA00022448"/>
    </source>
</evidence>
<feature type="transmembrane region" description="Helical" evidence="10">
    <location>
        <begin position="378"/>
        <end position="403"/>
    </location>
</feature>
<dbReference type="Gene3D" id="1.10.3330.10">
    <property type="entry name" value="Oxo-4-hydroxy-4-carboxy-5-ureidoimidazoline decarboxylase"/>
    <property type="match status" value="1"/>
</dbReference>
<keyword evidence="6 10" id="KW-0812">Transmembrane</keyword>
<dbReference type="InterPro" id="IPR006042">
    <property type="entry name" value="Xan_ur_permease"/>
</dbReference>
<feature type="transmembrane region" description="Helical" evidence="10">
    <location>
        <begin position="270"/>
        <end position="294"/>
    </location>
</feature>
<feature type="transmembrane region" description="Helical" evidence="10">
    <location>
        <begin position="139"/>
        <end position="159"/>
    </location>
</feature>
<feature type="transmembrane region" description="Helical" evidence="10">
    <location>
        <begin position="52"/>
        <end position="71"/>
    </location>
</feature>
<feature type="transmembrane region" description="Helical" evidence="10">
    <location>
        <begin position="415"/>
        <end position="432"/>
    </location>
</feature>
<dbReference type="InterPro" id="IPR017588">
    <property type="entry name" value="UacT-like"/>
</dbReference>
<evidence type="ECO:0000256" key="8">
    <source>
        <dbReference type="ARBA" id="ARBA00023136"/>
    </source>
</evidence>
<dbReference type="Pfam" id="PF09349">
    <property type="entry name" value="OHCU_decarbox"/>
    <property type="match status" value="1"/>
</dbReference>
<dbReference type="PANTHER" id="PTHR42810">
    <property type="entry name" value="PURINE PERMEASE C1399.01C-RELATED"/>
    <property type="match status" value="1"/>
</dbReference>
<evidence type="ECO:0000256" key="9">
    <source>
        <dbReference type="SAM" id="MobiDB-lite"/>
    </source>
</evidence>
<evidence type="ECO:0000256" key="7">
    <source>
        <dbReference type="ARBA" id="ARBA00022989"/>
    </source>
</evidence>
<keyword evidence="7 10" id="KW-1133">Transmembrane helix</keyword>
<dbReference type="InterPro" id="IPR036778">
    <property type="entry name" value="OHCU_decarboxylase_sf"/>
</dbReference>
<keyword evidence="3" id="KW-0813">Transport</keyword>
<evidence type="ECO:0000256" key="1">
    <source>
        <dbReference type="ARBA" id="ARBA00004651"/>
    </source>
</evidence>
<dbReference type="EMBL" id="JACBXV010000017">
    <property type="protein sequence ID" value="NYS68414.1"/>
    <property type="molecule type" value="Genomic_DNA"/>
</dbReference>
<protein>
    <submittedName>
        <fullName evidence="12">Purine/pyrimidine permease</fullName>
    </submittedName>
</protein>
<dbReference type="InterPro" id="IPR018020">
    <property type="entry name" value="OHCU_decarboxylase"/>
</dbReference>
<evidence type="ECO:0000256" key="6">
    <source>
        <dbReference type="ARBA" id="ARBA00022692"/>
    </source>
</evidence>
<reference evidence="12 13" key="1">
    <citation type="submission" date="2020-07" db="EMBL/GenBank/DDBJ databases">
        <title>MOT database genomes.</title>
        <authorList>
            <person name="Joseph S."/>
            <person name="Aduse-Opoku J."/>
            <person name="Hashim A."/>
            <person name="Wade W."/>
            <person name="Curtis M."/>
        </authorList>
    </citation>
    <scope>NUCLEOTIDE SEQUENCE [LARGE SCALE GENOMIC DNA]</scope>
    <source>
        <strain evidence="12 13">WMus004</strain>
    </source>
</reference>
<dbReference type="GO" id="GO:0005886">
    <property type="term" value="C:plasma membrane"/>
    <property type="evidence" value="ECO:0007669"/>
    <property type="project" value="UniProtKB-SubCell"/>
</dbReference>
<comment type="caution">
    <text evidence="12">The sequence shown here is derived from an EMBL/GenBank/DDBJ whole genome shotgun (WGS) entry which is preliminary data.</text>
</comment>
<evidence type="ECO:0000313" key="12">
    <source>
        <dbReference type="EMBL" id="NYS68414.1"/>
    </source>
</evidence>
<dbReference type="NCBIfam" id="NF037981">
    <property type="entry name" value="NCS2_1"/>
    <property type="match status" value="1"/>
</dbReference>
<dbReference type="NCBIfam" id="TIGR03173">
    <property type="entry name" value="pbuX"/>
    <property type="match status" value="1"/>
</dbReference>
<feature type="transmembrane region" description="Helical" evidence="10">
    <location>
        <begin position="108"/>
        <end position="127"/>
    </location>
</feature>
<comment type="similarity">
    <text evidence="2">Belongs to the nucleobase:cation symporter-2 (NCS2) (TC 2.A.40) family.</text>
</comment>
<evidence type="ECO:0000256" key="10">
    <source>
        <dbReference type="SAM" id="Phobius"/>
    </source>
</evidence>
<dbReference type="GO" id="GO:0042907">
    <property type="term" value="F:xanthine transmembrane transporter activity"/>
    <property type="evidence" value="ECO:0007669"/>
    <property type="project" value="TreeGrafter"/>
</dbReference>
<keyword evidence="5" id="KW-0659">Purine metabolism</keyword>
<feature type="transmembrane region" description="Helical" evidence="10">
    <location>
        <begin position="444"/>
        <end position="466"/>
    </location>
</feature>
<feature type="region of interest" description="Disordered" evidence="9">
    <location>
        <begin position="13"/>
        <end position="34"/>
    </location>
</feature>
<proteinExistence type="inferred from homology"/>
<feature type="domain" description="Oxo-4-hydroxy-4-carboxy-5-ureidoimidazoline decarboxylase" evidence="11">
    <location>
        <begin position="492"/>
        <end position="647"/>
    </location>
</feature>
<name>A0A853EGX1_9ACTO</name>
<evidence type="ECO:0000256" key="4">
    <source>
        <dbReference type="ARBA" id="ARBA00022475"/>
    </source>
</evidence>
<keyword evidence="8 10" id="KW-0472">Membrane</keyword>
<dbReference type="NCBIfam" id="TIGR00801">
    <property type="entry name" value="ncs2"/>
    <property type="match status" value="1"/>
</dbReference>
<feature type="transmembrane region" description="Helical" evidence="10">
    <location>
        <begin position="202"/>
        <end position="223"/>
    </location>
</feature>
<keyword evidence="4" id="KW-1003">Cell membrane</keyword>
<sequence>MYAEAPCPLVRETAVSHHSPAPSTPQSQRPKDPVDAVPPVGQLAVLSIQHVLAFYAGAVVVPLVIAQGLHLDTATTIHLINADLLTCGIATIIQSAGLGRHIGVRLPLIQGVTFTAVSPLIAIGLAATGGRGGVEGLPAMYGSIIAAGLLTFLAAPYFARLLRFFPPVVTGTLLTIMGTTLMSVSAYDIVSWGSQAAPGQDAAALTLRGLAYALATIAVIVVVQRVFKGFMSTIAVLLGLVGATAVAAVLGDTDFSGVGSAAPIGLTTPFYFGVPEFTLTGIISMVIVMAVTAVETTGDVFATGEVVGRRITPRHIAAALRADGLSTLLGGVLNSFPYTCFAQNVGLVRLTRVMSRWVVTAAGVIMIILGLLPKAGAVVAAIPTPVIGGASLTMFASVAVVGIQTLGKVDMRDNRNAVIVSTSMGLALLVTFKPDLAAAMPSWLAILFGSGVTLGSITAIVLNIVFFHLGSGRSDDVTVVGGRPVELRQVGEMDREAFVKTFRDLHVGVDWPAERAWERRPFATTADLRHAFEEAVLTASPQQQEELIAAYEPITDLVLSPSPERQAGLDTAGLALGSFDDAERAELEALARAYEERFGRPLVMCLTHVTDRRELMARGWQRVEASAAREFSTALGEIIDIADSRFEARVADANPVRSAWARTFEKLD</sequence>
<dbReference type="Proteomes" id="UP000572528">
    <property type="component" value="Unassembled WGS sequence"/>
</dbReference>